<dbReference type="Gene3D" id="3.10.20.320">
    <property type="entry name" value="Putative peptidoglycan bound protein (lpxtg motif)"/>
    <property type="match status" value="1"/>
</dbReference>
<feature type="domain" description="MucBP" evidence="3">
    <location>
        <begin position="64"/>
        <end position="130"/>
    </location>
</feature>
<accession>A0A512PQQ0</accession>
<evidence type="ECO:0000256" key="2">
    <source>
        <dbReference type="SAM" id="MobiDB-lite"/>
    </source>
</evidence>
<sequence length="418" mass="46708">MPGAGGGGVYSSNEEMDHMDGTPIANGYEHYMIAKYRTLPGRGRATAVMSYYLPYVIDKQQVQPVTVQYVDEAGQSVHEAQTINGKMNDPFDLADAKYQLAIPGYTFKAYDPVQTGKLTEKGQTVKLIYTKNPSPKDDPVTPTPTNPVTPATPTTPVTPNNPGVDVTPKNDPTQNSVAPTVPTKETEGLAKINEVVYSLKKIYLYQHPTFKVAERKAGYVKKPRVFRPMFVVSGYARSKDGNLRYKVRDVNHQSKTDGWTGYITTQSAYVRPVYYHSSHKTLTAINPRGVNEYTNKNLTGKVRNIKQGTVLKVKQFVTHNLTTRYQLPNGHYVTGNRKLVKMGRHKQPRQVIIKKGVNRYANADFTKKNGHLTKGAKLTVKRFTFSHQDSIKNGGTKRFEVKGGFITANPKFVKAIYK</sequence>
<dbReference type="InterPro" id="IPR044081">
    <property type="entry name" value="DUF5776"/>
</dbReference>
<protein>
    <recommendedName>
        <fullName evidence="7">MucBP domain-containing protein</fullName>
    </recommendedName>
</protein>
<evidence type="ECO:0000259" key="4">
    <source>
        <dbReference type="Pfam" id="PF19087"/>
    </source>
</evidence>
<evidence type="ECO:0000259" key="3">
    <source>
        <dbReference type="Pfam" id="PF06458"/>
    </source>
</evidence>
<dbReference type="STRING" id="1423795.FD12_GL002286"/>
<feature type="domain" description="DUF5776" evidence="4">
    <location>
        <begin position="346"/>
        <end position="413"/>
    </location>
</feature>
<name>A0A512PQQ0_9LACO</name>
<feature type="region of interest" description="Disordered" evidence="2">
    <location>
        <begin position="130"/>
        <end position="184"/>
    </location>
</feature>
<gene>
    <name evidence="5" type="ORF">LRA02_23790</name>
</gene>
<dbReference type="Pfam" id="PF06458">
    <property type="entry name" value="MucBP"/>
    <property type="match status" value="1"/>
</dbReference>
<feature type="domain" description="DUF5776" evidence="4">
    <location>
        <begin position="274"/>
        <end position="340"/>
    </location>
</feature>
<dbReference type="Proteomes" id="UP000321569">
    <property type="component" value="Unassembled WGS sequence"/>
</dbReference>
<feature type="compositionally biased region" description="Low complexity" evidence="2">
    <location>
        <begin position="148"/>
        <end position="167"/>
    </location>
</feature>
<dbReference type="EMBL" id="BKAM01000087">
    <property type="protein sequence ID" value="GEP73511.1"/>
    <property type="molecule type" value="Genomic_DNA"/>
</dbReference>
<evidence type="ECO:0000256" key="1">
    <source>
        <dbReference type="ARBA" id="ARBA00022737"/>
    </source>
</evidence>
<dbReference type="AlphaFoldDB" id="A0A512PQQ0"/>
<comment type="caution">
    <text evidence="5">The sequence shown here is derived from an EMBL/GenBank/DDBJ whole genome shotgun (WGS) entry which is preliminary data.</text>
</comment>
<reference evidence="5 6" key="1">
    <citation type="submission" date="2019-07" db="EMBL/GenBank/DDBJ databases">
        <title>Whole genome shotgun sequence of Lactobacillus rapi NBRC 109618.</title>
        <authorList>
            <person name="Hosoyama A."/>
            <person name="Uohara A."/>
            <person name="Ohji S."/>
            <person name="Ichikawa N."/>
        </authorList>
    </citation>
    <scope>NUCLEOTIDE SEQUENCE [LARGE SCALE GENOMIC DNA]</scope>
    <source>
        <strain evidence="5 6">NBRC 109618</strain>
    </source>
</reference>
<dbReference type="Pfam" id="PF19087">
    <property type="entry name" value="DUF5776"/>
    <property type="match status" value="2"/>
</dbReference>
<evidence type="ECO:0008006" key="7">
    <source>
        <dbReference type="Google" id="ProtNLM"/>
    </source>
</evidence>
<keyword evidence="1" id="KW-0677">Repeat</keyword>
<proteinExistence type="predicted"/>
<dbReference type="InterPro" id="IPR009459">
    <property type="entry name" value="MucBP_dom"/>
</dbReference>
<organism evidence="5 6">
    <name type="scientific">Lentilactobacillus rapi</name>
    <dbReference type="NCBI Taxonomy" id="481723"/>
    <lineage>
        <taxon>Bacteria</taxon>
        <taxon>Bacillati</taxon>
        <taxon>Bacillota</taxon>
        <taxon>Bacilli</taxon>
        <taxon>Lactobacillales</taxon>
        <taxon>Lactobacillaceae</taxon>
        <taxon>Lentilactobacillus</taxon>
    </lineage>
</organism>
<evidence type="ECO:0000313" key="6">
    <source>
        <dbReference type="Proteomes" id="UP000321569"/>
    </source>
</evidence>
<evidence type="ECO:0000313" key="5">
    <source>
        <dbReference type="EMBL" id="GEP73511.1"/>
    </source>
</evidence>